<reference evidence="2" key="1">
    <citation type="journal article" date="2012" name="BMC Genomics">
        <title>Characterisation of full-length cDNA sequences provides insights into the Eimeria tenella transcriptome.</title>
        <authorList>
            <person name="Amiruddin N."/>
            <person name="Lee X.W."/>
            <person name="Blake D.P."/>
            <person name="Suzuki Y."/>
            <person name="Tay Y.L."/>
            <person name="Lim L.S."/>
            <person name="Tomley F.M."/>
            <person name="Watanabe J."/>
            <person name="Sugimoto C."/>
            <person name="Wan K.L."/>
        </authorList>
    </citation>
    <scope>NUCLEOTIDE SEQUENCE</scope>
    <source>
        <strain evidence="2">Houghton</strain>
    </source>
</reference>
<evidence type="ECO:0000256" key="1">
    <source>
        <dbReference type="SAM" id="MobiDB-lite"/>
    </source>
</evidence>
<name>H9B9Y7_EIMTE</name>
<dbReference type="AlphaFoldDB" id="H9B9Y7"/>
<organism evidence="2">
    <name type="scientific">Eimeria tenella</name>
    <name type="common">Coccidian parasite</name>
    <dbReference type="NCBI Taxonomy" id="5802"/>
    <lineage>
        <taxon>Eukaryota</taxon>
        <taxon>Sar</taxon>
        <taxon>Alveolata</taxon>
        <taxon>Apicomplexa</taxon>
        <taxon>Conoidasida</taxon>
        <taxon>Coccidia</taxon>
        <taxon>Eucoccidiorida</taxon>
        <taxon>Eimeriorina</taxon>
        <taxon>Eimeriidae</taxon>
        <taxon>Eimeria</taxon>
    </lineage>
</organism>
<feature type="compositionally biased region" description="Low complexity" evidence="1">
    <location>
        <begin position="20"/>
        <end position="30"/>
    </location>
</feature>
<sequence>MGKGPRMSSSQFAAYRQQLSSSSSSSSSSSRFGFPLLPSNFFQSREEIRTWGVEDLTDPSVQPYDKECIPRPFHVSLPGYAPRLCKFVLTKPSTKPSDKPSDEPSDKPSDKPSRESFLGPEISIFPPTWVPSWSPDPNFKPQKFGYNWEESESFKMGRLPYVNAEFAPASGEATHMYHQAYPFAAYPYGVPRV</sequence>
<feature type="compositionally biased region" description="Basic and acidic residues" evidence="1">
    <location>
        <begin position="96"/>
        <end position="114"/>
    </location>
</feature>
<protein>
    <submittedName>
        <fullName evidence="2">Uncharacterized protein</fullName>
    </submittedName>
</protein>
<proteinExistence type="evidence at transcript level"/>
<evidence type="ECO:0000313" key="2">
    <source>
        <dbReference type="EMBL" id="AET50797.1"/>
    </source>
</evidence>
<accession>H9B9Y7</accession>
<feature type="region of interest" description="Disordered" evidence="1">
    <location>
        <begin position="1"/>
        <end position="32"/>
    </location>
</feature>
<feature type="region of interest" description="Disordered" evidence="1">
    <location>
        <begin position="91"/>
        <end position="120"/>
    </location>
</feature>
<dbReference type="VEuPathDB" id="ToxoDB:ETH2_0640300"/>
<dbReference type="EMBL" id="JN987574">
    <property type="protein sequence ID" value="AET50797.1"/>
    <property type="molecule type" value="mRNA"/>
</dbReference>